<dbReference type="EMBL" id="RAQK01000002">
    <property type="protein sequence ID" value="RKE93615.1"/>
    <property type="molecule type" value="Genomic_DNA"/>
</dbReference>
<accession>A0A420DHB4</accession>
<protein>
    <submittedName>
        <fullName evidence="1">Uncharacterized protein</fullName>
    </submittedName>
</protein>
<evidence type="ECO:0000313" key="2">
    <source>
        <dbReference type="Proteomes" id="UP000284407"/>
    </source>
</evidence>
<comment type="caution">
    <text evidence="1">The sequence shown here is derived from an EMBL/GenBank/DDBJ whole genome shotgun (WGS) entry which is preliminary data.</text>
</comment>
<name>A0A420DHB4_9RHOB</name>
<gene>
    <name evidence="1" type="ORF">C8N30_2692</name>
</gene>
<keyword evidence="2" id="KW-1185">Reference proteome</keyword>
<dbReference type="AlphaFoldDB" id="A0A420DHB4"/>
<reference evidence="1 2" key="1">
    <citation type="submission" date="2018-09" db="EMBL/GenBank/DDBJ databases">
        <title>Genomic Encyclopedia of Archaeal and Bacterial Type Strains, Phase II (KMG-II): from individual species to whole genera.</title>
        <authorList>
            <person name="Goeker M."/>
        </authorList>
    </citation>
    <scope>NUCLEOTIDE SEQUENCE [LARGE SCALE GENOMIC DNA]</scope>
    <source>
        <strain evidence="1 2">DSM 11458</strain>
    </source>
</reference>
<organism evidence="1 2">
    <name type="scientific">Sulfitobacter guttiformis</name>
    <dbReference type="NCBI Taxonomy" id="74349"/>
    <lineage>
        <taxon>Bacteria</taxon>
        <taxon>Pseudomonadati</taxon>
        <taxon>Pseudomonadota</taxon>
        <taxon>Alphaproteobacteria</taxon>
        <taxon>Rhodobacterales</taxon>
        <taxon>Roseobacteraceae</taxon>
        <taxon>Sulfitobacter</taxon>
    </lineage>
</organism>
<proteinExistence type="predicted"/>
<evidence type="ECO:0000313" key="1">
    <source>
        <dbReference type="EMBL" id="RKE93615.1"/>
    </source>
</evidence>
<dbReference type="Proteomes" id="UP000284407">
    <property type="component" value="Unassembled WGS sequence"/>
</dbReference>
<sequence>MWTPNEIELRFWGAVAVGIAIKTVLTEETQTRKKALAGIICGAAAAFYGTDLVMSYFSIATETRELVVIGLVITGEHITRGIVEKTPEIVAALIDALKGRF</sequence>